<dbReference type="InterPro" id="IPR050490">
    <property type="entry name" value="Bact_solute-bd_prot1"/>
</dbReference>
<organism evidence="3 4">
    <name type="scientific">Blautia caecimuris</name>
    <dbReference type="NCBI Taxonomy" id="1796615"/>
    <lineage>
        <taxon>Bacteria</taxon>
        <taxon>Bacillati</taxon>
        <taxon>Bacillota</taxon>
        <taxon>Clostridia</taxon>
        <taxon>Lachnospirales</taxon>
        <taxon>Lachnospiraceae</taxon>
        <taxon>Blautia</taxon>
    </lineage>
</organism>
<name>A0ABV2M0A0_9FIRM</name>
<feature type="chain" id="PRO_5045807501" evidence="2">
    <location>
        <begin position="22"/>
        <end position="562"/>
    </location>
</feature>
<evidence type="ECO:0000313" key="3">
    <source>
        <dbReference type="EMBL" id="MET3749494.1"/>
    </source>
</evidence>
<accession>A0ABV2M0A0</accession>
<dbReference type="SUPFAM" id="SSF53850">
    <property type="entry name" value="Periplasmic binding protein-like II"/>
    <property type="match status" value="1"/>
</dbReference>
<keyword evidence="4" id="KW-1185">Reference proteome</keyword>
<dbReference type="Proteomes" id="UP001549106">
    <property type="component" value="Unassembled WGS sequence"/>
</dbReference>
<comment type="caution">
    <text evidence="3">The sequence shown here is derived from an EMBL/GenBank/DDBJ whole genome shotgun (WGS) entry which is preliminary data.</text>
</comment>
<dbReference type="PANTHER" id="PTHR43649">
    <property type="entry name" value="ARABINOSE-BINDING PROTEIN-RELATED"/>
    <property type="match status" value="1"/>
</dbReference>
<gene>
    <name evidence="3" type="ORF">ABID24_000721</name>
</gene>
<feature type="signal peptide" evidence="2">
    <location>
        <begin position="1"/>
        <end position="21"/>
    </location>
</feature>
<dbReference type="PROSITE" id="PS51257">
    <property type="entry name" value="PROKAR_LIPOPROTEIN"/>
    <property type="match status" value="1"/>
</dbReference>
<dbReference type="EMBL" id="JBEPMJ010000003">
    <property type="protein sequence ID" value="MET3749494.1"/>
    <property type="molecule type" value="Genomic_DNA"/>
</dbReference>
<keyword evidence="1 2" id="KW-0732">Signal</keyword>
<evidence type="ECO:0000256" key="1">
    <source>
        <dbReference type="ARBA" id="ARBA00022729"/>
    </source>
</evidence>
<protein>
    <submittedName>
        <fullName evidence="3">Aldouronate transport system substrate-binding protein</fullName>
    </submittedName>
</protein>
<proteinExistence type="predicted"/>
<evidence type="ECO:0000313" key="4">
    <source>
        <dbReference type="Proteomes" id="UP001549106"/>
    </source>
</evidence>
<sequence length="562" mass="64148">MKKRIKMLIAAGLSVVMLASAAGCGKRERMEAEINPDTPVSEVSFPLKEQAELSFITNAPATSTQDPNERVIFQRMEEQTNVHIDWTCFVADQFADKKNLALAQFGNLPDGLFNAGMNDYDLLRYAKQGIIIPLENLIDKYMPNLQRVFEQYPEYRTMCTAPDGHIYSFPWIEQLGAGKEAIQAIGNIPYINKKWLDYLKLEVPSTVDELKETLIAFRDHAAELEEEFEIEGGVIPMSFIINNGDQDPSILINGFGEGYGDTGDHFAVTDQGEVIYTTVQEGYKEGIQWLHQLVEEKLVDPEAFTQEWSTYVAKGKNHRYGLCFTWDISNIDNYQDYVMLPALAGPEGLVNVTRQNNSETSGFDRGRCVLTTSCRNTALAAAWIDQMYAPLQSPQNNWGTYGEEDSFNIFEMATNKDGEPMLKHMDLGDQSPVEVREAQSVNGPLAILNEYYDVYVTQPDDAKWRLDNMHEVYLKDMNSKYVYPNVFMSIEDTNKISQYDTDIKKYAEQKKADWILNGGIEKEWDSYLEKMEQYGLSDYLAIKQKYFDQYQESLMENQGDTK</sequence>
<dbReference type="RefSeq" id="WP_257464045.1">
    <property type="nucleotide sequence ID" value="NZ_JANJZT010000003.1"/>
</dbReference>
<evidence type="ECO:0000256" key="2">
    <source>
        <dbReference type="SAM" id="SignalP"/>
    </source>
</evidence>
<dbReference type="PANTHER" id="PTHR43649:SF33">
    <property type="entry name" value="POLYGALACTURONAN_RHAMNOGALACTURONAN-BINDING PROTEIN YTCQ"/>
    <property type="match status" value="1"/>
</dbReference>
<reference evidence="3 4" key="1">
    <citation type="submission" date="2024-06" db="EMBL/GenBank/DDBJ databases">
        <title>Genomic Encyclopedia of Type Strains, Phase IV (KMG-IV): sequencing the most valuable type-strain genomes for metagenomic binning, comparative biology and taxonomic classification.</title>
        <authorList>
            <person name="Goeker M."/>
        </authorList>
    </citation>
    <scope>NUCLEOTIDE SEQUENCE [LARGE SCALE GENOMIC DNA]</scope>
    <source>
        <strain evidence="3 4">DSM 29492</strain>
    </source>
</reference>
<dbReference type="Gene3D" id="3.40.190.10">
    <property type="entry name" value="Periplasmic binding protein-like II"/>
    <property type="match status" value="2"/>
</dbReference>